<gene>
    <name evidence="1" type="ORF">FYC77_12720</name>
</gene>
<keyword evidence="2" id="KW-1185">Reference proteome</keyword>
<proteinExistence type="predicted"/>
<dbReference type="PROSITE" id="PS51257">
    <property type="entry name" value="PROKAR_LIPOPROTEIN"/>
    <property type="match status" value="1"/>
</dbReference>
<accession>A0A5D5AL31</accession>
<dbReference type="AlphaFoldDB" id="A0A5D5AL31"/>
<organism evidence="1 2">
    <name type="scientific">Natrialba swarupiae</name>
    <dbReference type="NCBI Taxonomy" id="2448032"/>
    <lineage>
        <taxon>Archaea</taxon>
        <taxon>Methanobacteriati</taxon>
        <taxon>Methanobacteriota</taxon>
        <taxon>Stenosarchaea group</taxon>
        <taxon>Halobacteria</taxon>
        <taxon>Halobacteriales</taxon>
        <taxon>Natrialbaceae</taxon>
        <taxon>Natrialba</taxon>
    </lineage>
</organism>
<name>A0A5D5AL31_9EURY</name>
<evidence type="ECO:0000313" key="1">
    <source>
        <dbReference type="EMBL" id="TYT61547.1"/>
    </source>
</evidence>
<dbReference type="RefSeq" id="WP_149081875.1">
    <property type="nucleotide sequence ID" value="NZ_VTAW01000016.1"/>
</dbReference>
<sequence length="386" mass="41563">MERFSRRDAILATATVGVGTSAFAGCLGEQIGTGSSGDGGGSPAVETFQLGPSLSRPLWAFEEDQNGFVSVIESERDALWPVDDPDEIDGLEEWFADTDFEESRVLVVQTVGPNTCYAEIEVDNVAVSAAENANDGDGVITGTARAVDVSEPDEACGESITYPSALVRVTGDDLPTAAAFSIVDGWGEETEVESVDGLVDPDLLPGAVRPTEEPESVPDSLECDDSDFERLWSDRGAVAWGEVRDEDGTPLLAMRIDGARVGGESEDLEFEYGDELDIWMRNVSTDYVTTGNASKYALERLTEEGWIEIRGTIGEATFGYTDEGILHPPGEGFEWTLELTESGILADHFRGEDLEICPDLAAGRYRFAYWGAPGDDPLAVAFDLLE</sequence>
<dbReference type="Proteomes" id="UP000324104">
    <property type="component" value="Unassembled WGS sequence"/>
</dbReference>
<protein>
    <submittedName>
        <fullName evidence="1">Uncharacterized protein</fullName>
    </submittedName>
</protein>
<comment type="caution">
    <text evidence="1">The sequence shown here is derived from an EMBL/GenBank/DDBJ whole genome shotgun (WGS) entry which is preliminary data.</text>
</comment>
<evidence type="ECO:0000313" key="2">
    <source>
        <dbReference type="Proteomes" id="UP000324104"/>
    </source>
</evidence>
<reference evidence="1 2" key="1">
    <citation type="submission" date="2019-08" db="EMBL/GenBank/DDBJ databases">
        <title>Archaea genome.</title>
        <authorList>
            <person name="Kajale S."/>
            <person name="Shouche Y."/>
            <person name="Deshpande N."/>
            <person name="Sharma A."/>
        </authorList>
    </citation>
    <scope>NUCLEOTIDE SEQUENCE [LARGE SCALE GENOMIC DNA]</scope>
    <source>
        <strain evidence="1 2">ESP3B_9</strain>
    </source>
</reference>
<dbReference type="EMBL" id="VTAW01000016">
    <property type="protein sequence ID" value="TYT61547.1"/>
    <property type="molecule type" value="Genomic_DNA"/>
</dbReference>